<name>A0A137NQN5_CONC2</name>
<dbReference type="Proteomes" id="UP000070444">
    <property type="component" value="Unassembled WGS sequence"/>
</dbReference>
<dbReference type="AlphaFoldDB" id="A0A137NQN5"/>
<accession>A0A137NQN5</accession>
<evidence type="ECO:0000313" key="6">
    <source>
        <dbReference type="Proteomes" id="UP000070444"/>
    </source>
</evidence>
<organism evidence="5 6">
    <name type="scientific">Conidiobolus coronatus (strain ATCC 28846 / CBS 209.66 / NRRL 28638)</name>
    <name type="common">Delacroixia coronata</name>
    <dbReference type="NCBI Taxonomy" id="796925"/>
    <lineage>
        <taxon>Eukaryota</taxon>
        <taxon>Fungi</taxon>
        <taxon>Fungi incertae sedis</taxon>
        <taxon>Zoopagomycota</taxon>
        <taxon>Entomophthoromycotina</taxon>
        <taxon>Entomophthoromycetes</taxon>
        <taxon>Entomophthorales</taxon>
        <taxon>Ancylistaceae</taxon>
        <taxon>Conidiobolus</taxon>
    </lineage>
</organism>
<sequence length="128" mass="14764">MEIDNIEESTEENSNDSTEADTEADTEDSSDSTNSENLEQKIEEIKSLYSQLPQLKQNPGYEMLLDLYSHYQQATLGDNTTEKPNILDFEGKSKWYSWYQLKGMTKGEAVEKFMQIYTLIMAKTLKKV</sequence>
<dbReference type="GO" id="GO:0000062">
    <property type="term" value="F:fatty-acyl-CoA binding"/>
    <property type="evidence" value="ECO:0007669"/>
    <property type="project" value="InterPro"/>
</dbReference>
<dbReference type="EMBL" id="KQ965013">
    <property type="protein sequence ID" value="KXN65028.1"/>
    <property type="molecule type" value="Genomic_DNA"/>
</dbReference>
<dbReference type="OrthoDB" id="346910at2759"/>
<dbReference type="STRING" id="796925.A0A137NQN5"/>
<dbReference type="PANTHER" id="PTHR23310:SF62">
    <property type="entry name" value="ACYL-COA BINDING PROTEIN 1, ISOFORM A"/>
    <property type="match status" value="1"/>
</dbReference>
<dbReference type="InterPro" id="IPR014352">
    <property type="entry name" value="FERM/acyl-CoA-bd_prot_sf"/>
</dbReference>
<feature type="region of interest" description="Disordered" evidence="3">
    <location>
        <begin position="1"/>
        <end position="37"/>
    </location>
</feature>
<proteinExistence type="inferred from homology"/>
<evidence type="ECO:0000256" key="2">
    <source>
        <dbReference type="ARBA" id="ARBA00023121"/>
    </source>
</evidence>
<dbReference type="PROSITE" id="PS51228">
    <property type="entry name" value="ACB_2"/>
    <property type="match status" value="1"/>
</dbReference>
<feature type="compositionally biased region" description="Acidic residues" evidence="3">
    <location>
        <begin position="1"/>
        <end position="30"/>
    </location>
</feature>
<dbReference type="GO" id="GO:0006631">
    <property type="term" value="P:fatty acid metabolic process"/>
    <property type="evidence" value="ECO:0007669"/>
    <property type="project" value="TreeGrafter"/>
</dbReference>
<dbReference type="Gene3D" id="1.20.80.10">
    <property type="match status" value="1"/>
</dbReference>
<dbReference type="SUPFAM" id="SSF47027">
    <property type="entry name" value="Acyl-CoA binding protein"/>
    <property type="match status" value="1"/>
</dbReference>
<evidence type="ECO:0000259" key="4">
    <source>
        <dbReference type="PROSITE" id="PS51228"/>
    </source>
</evidence>
<protein>
    <submittedName>
        <fullName evidence="5">ACBP-domain-containing protein</fullName>
    </submittedName>
</protein>
<evidence type="ECO:0000256" key="3">
    <source>
        <dbReference type="SAM" id="MobiDB-lite"/>
    </source>
</evidence>
<evidence type="ECO:0000313" key="5">
    <source>
        <dbReference type="EMBL" id="KXN65028.1"/>
    </source>
</evidence>
<dbReference type="PANTHER" id="PTHR23310">
    <property type="entry name" value="ACYL-COA-BINDING PROTEIN, ACBP"/>
    <property type="match status" value="1"/>
</dbReference>
<comment type="similarity">
    <text evidence="1">Belongs to the ACBP family.</text>
</comment>
<gene>
    <name evidence="5" type="ORF">CONCODRAFT_20929</name>
</gene>
<reference evidence="5 6" key="1">
    <citation type="journal article" date="2015" name="Genome Biol. Evol.">
        <title>Phylogenomic analyses indicate that early fungi evolved digesting cell walls of algal ancestors of land plants.</title>
        <authorList>
            <person name="Chang Y."/>
            <person name="Wang S."/>
            <person name="Sekimoto S."/>
            <person name="Aerts A.L."/>
            <person name="Choi C."/>
            <person name="Clum A."/>
            <person name="LaButti K.M."/>
            <person name="Lindquist E.A."/>
            <person name="Yee Ngan C."/>
            <person name="Ohm R.A."/>
            <person name="Salamov A.A."/>
            <person name="Grigoriev I.V."/>
            <person name="Spatafora J.W."/>
            <person name="Berbee M.L."/>
        </authorList>
    </citation>
    <scope>NUCLEOTIDE SEQUENCE [LARGE SCALE GENOMIC DNA]</scope>
    <source>
        <strain evidence="5 6">NRRL 28638</strain>
    </source>
</reference>
<keyword evidence="6" id="KW-1185">Reference proteome</keyword>
<feature type="domain" description="ACB" evidence="4">
    <location>
        <begin position="38"/>
        <end position="126"/>
    </location>
</feature>
<evidence type="ECO:0000256" key="1">
    <source>
        <dbReference type="ARBA" id="ARBA00005567"/>
    </source>
</evidence>
<dbReference type="InterPro" id="IPR000582">
    <property type="entry name" value="Acyl-CoA-binding_protein"/>
</dbReference>
<dbReference type="Pfam" id="PF00887">
    <property type="entry name" value="ACBP"/>
    <property type="match status" value="1"/>
</dbReference>
<dbReference type="InterPro" id="IPR035984">
    <property type="entry name" value="Acyl-CoA-binding_sf"/>
</dbReference>
<keyword evidence="2" id="KW-0446">Lipid-binding</keyword>